<keyword evidence="5" id="KW-1185">Reference proteome</keyword>
<name>A0A0D2E1Z2_9EURO</name>
<dbReference type="InterPro" id="IPR047122">
    <property type="entry name" value="Trans-enoyl_RdTase-like"/>
</dbReference>
<dbReference type="SUPFAM" id="SSF51735">
    <property type="entry name" value="NAD(P)-binding Rossmann-fold domains"/>
    <property type="match status" value="1"/>
</dbReference>
<dbReference type="InterPro" id="IPR013154">
    <property type="entry name" value="ADH-like_N"/>
</dbReference>
<dbReference type="HOGENOM" id="CLU_026673_16_0_1"/>
<dbReference type="PANTHER" id="PTHR45348">
    <property type="entry name" value="HYPOTHETICAL OXIDOREDUCTASE (EUROFUNG)"/>
    <property type="match status" value="1"/>
</dbReference>
<dbReference type="Gene3D" id="3.90.180.10">
    <property type="entry name" value="Medium-chain alcohol dehydrogenases, catalytic domain"/>
    <property type="match status" value="1"/>
</dbReference>
<dbReference type="STRING" id="5601.A0A0D2E1Z2"/>
<gene>
    <name evidence="4" type="ORF">PV04_04300</name>
</gene>
<dbReference type="GO" id="GO:0016651">
    <property type="term" value="F:oxidoreductase activity, acting on NAD(P)H"/>
    <property type="evidence" value="ECO:0007669"/>
    <property type="project" value="InterPro"/>
</dbReference>
<dbReference type="InterPro" id="IPR011032">
    <property type="entry name" value="GroES-like_sf"/>
</dbReference>
<dbReference type="Gene3D" id="3.40.50.720">
    <property type="entry name" value="NAD(P)-binding Rossmann-like Domain"/>
    <property type="match status" value="1"/>
</dbReference>
<protein>
    <recommendedName>
        <fullName evidence="3">Enoyl reductase (ER) domain-containing protein</fullName>
    </recommendedName>
</protein>
<evidence type="ECO:0000313" key="4">
    <source>
        <dbReference type="EMBL" id="KIW68347.1"/>
    </source>
</evidence>
<proteinExistence type="inferred from homology"/>
<dbReference type="EMBL" id="KN846958">
    <property type="protein sequence ID" value="KIW68347.1"/>
    <property type="molecule type" value="Genomic_DNA"/>
</dbReference>
<keyword evidence="2" id="KW-0560">Oxidoreductase</keyword>
<evidence type="ECO:0000256" key="2">
    <source>
        <dbReference type="ARBA" id="ARBA00023002"/>
    </source>
</evidence>
<dbReference type="CDD" id="cd08249">
    <property type="entry name" value="enoyl_reductase_like"/>
    <property type="match status" value="1"/>
</dbReference>
<reference evidence="4 5" key="1">
    <citation type="submission" date="2015-01" db="EMBL/GenBank/DDBJ databases">
        <title>The Genome Sequence of Capronia semiimmersa CBS27337.</title>
        <authorList>
            <consortium name="The Broad Institute Genomics Platform"/>
            <person name="Cuomo C."/>
            <person name="de Hoog S."/>
            <person name="Gorbushina A."/>
            <person name="Stielow B."/>
            <person name="Teixiera M."/>
            <person name="Abouelleil A."/>
            <person name="Chapman S.B."/>
            <person name="Priest M."/>
            <person name="Young S.K."/>
            <person name="Wortman J."/>
            <person name="Nusbaum C."/>
            <person name="Birren B."/>
        </authorList>
    </citation>
    <scope>NUCLEOTIDE SEQUENCE [LARGE SCALE GENOMIC DNA]</scope>
    <source>
        <strain evidence="4 5">CBS 27337</strain>
    </source>
</reference>
<dbReference type="Pfam" id="PF08240">
    <property type="entry name" value="ADH_N"/>
    <property type="match status" value="1"/>
</dbReference>
<evidence type="ECO:0000256" key="1">
    <source>
        <dbReference type="ARBA" id="ARBA00008072"/>
    </source>
</evidence>
<evidence type="ECO:0000259" key="3">
    <source>
        <dbReference type="SMART" id="SM00829"/>
    </source>
</evidence>
<accession>A0A0D2E1Z2</accession>
<dbReference type="SUPFAM" id="SSF50129">
    <property type="entry name" value="GroES-like"/>
    <property type="match status" value="1"/>
</dbReference>
<dbReference type="InterPro" id="IPR020843">
    <property type="entry name" value="ER"/>
</dbReference>
<dbReference type="Proteomes" id="UP000054266">
    <property type="component" value="Unassembled WGS sequence"/>
</dbReference>
<organism evidence="4 5">
    <name type="scientific">Phialophora macrospora</name>
    <dbReference type="NCBI Taxonomy" id="1851006"/>
    <lineage>
        <taxon>Eukaryota</taxon>
        <taxon>Fungi</taxon>
        <taxon>Dikarya</taxon>
        <taxon>Ascomycota</taxon>
        <taxon>Pezizomycotina</taxon>
        <taxon>Eurotiomycetes</taxon>
        <taxon>Chaetothyriomycetidae</taxon>
        <taxon>Chaetothyriales</taxon>
        <taxon>Herpotrichiellaceae</taxon>
        <taxon>Phialophora</taxon>
    </lineage>
</organism>
<feature type="domain" description="Enoyl reductase (ER)" evidence="3">
    <location>
        <begin position="11"/>
        <end position="241"/>
    </location>
</feature>
<sequence>MKSAQVYTHGSSLIGVRLQDLPIPQPLEDQVLIKVVVSGTNPKDWKYIVLFNGQQDVNTGDDIAGYVEAVGSNVTEFKVGDRVGAFHEMTTQHGSFAEYAIAWEKSTFHLPQQTSFEEAATVPLAAMTAALGLFCYLGLPEPWTTVSQAQRDALAGGVVVYGAASAVGAFAVKLLARANIHPIICVAGRGIPFVESLLDKSKGDTVVDYRAGDDKVVEGIHRAIPNGHKLLYAFDAVSEGLSSQNIAQVLDPNGNVTFVLPGSFQEIPPTVNKTITLVGAVHGNTLAGPAQDLSDFGYAWFRLFSLGLKEGWFTGHPYEVIPGGLNGVQTGLQNLKDGKASAVKYVYRIAETEGLGP</sequence>
<dbReference type="PANTHER" id="PTHR45348:SF5">
    <property type="entry name" value="OXIDOREDUCTASE, PUTATIVE (AFU_ORTHOLOGUE AFUA_8G01420)-RELATED"/>
    <property type="match status" value="1"/>
</dbReference>
<dbReference type="AlphaFoldDB" id="A0A0D2E1Z2"/>
<dbReference type="SMART" id="SM00829">
    <property type="entry name" value="PKS_ER"/>
    <property type="match status" value="1"/>
</dbReference>
<evidence type="ECO:0000313" key="5">
    <source>
        <dbReference type="Proteomes" id="UP000054266"/>
    </source>
</evidence>
<comment type="similarity">
    <text evidence="1">Belongs to the zinc-containing alcohol dehydrogenase family.</text>
</comment>
<dbReference type="InterPro" id="IPR036291">
    <property type="entry name" value="NAD(P)-bd_dom_sf"/>
</dbReference>